<dbReference type="GO" id="GO:0008483">
    <property type="term" value="F:transaminase activity"/>
    <property type="evidence" value="ECO:0007669"/>
    <property type="project" value="UniProtKB-KW"/>
</dbReference>
<dbReference type="Pfam" id="PF01041">
    <property type="entry name" value="DegT_DnrJ_EryC1"/>
    <property type="match status" value="1"/>
</dbReference>
<reference evidence="4 5" key="1">
    <citation type="submission" date="2020-08" db="EMBL/GenBank/DDBJ databases">
        <title>A Genomic Blueprint of the Chicken Gut Microbiome.</title>
        <authorList>
            <person name="Gilroy R."/>
            <person name="Ravi A."/>
            <person name="Getino M."/>
            <person name="Pursley I."/>
            <person name="Horton D.L."/>
            <person name="Alikhan N.-F."/>
            <person name="Baker D."/>
            <person name="Gharbi K."/>
            <person name="Hall N."/>
            <person name="Watson M."/>
            <person name="Adriaenssens E.M."/>
            <person name="Foster-Nyarko E."/>
            <person name="Jarju S."/>
            <person name="Secka A."/>
            <person name="Antonio M."/>
            <person name="Oren A."/>
            <person name="Chaudhuri R."/>
            <person name="La Ragione R.M."/>
            <person name="Hildebrand F."/>
            <person name="Pallen M.J."/>
        </authorList>
    </citation>
    <scope>NUCLEOTIDE SEQUENCE [LARGE SCALE GENOMIC DNA]</scope>
    <source>
        <strain evidence="4 5">Sa1BUA1</strain>
    </source>
</reference>
<evidence type="ECO:0000313" key="4">
    <source>
        <dbReference type="EMBL" id="MBD8063389.1"/>
    </source>
</evidence>
<protein>
    <submittedName>
        <fullName evidence="4">Aminotransferase class I/II-fold pyridoxal phosphate-dependent enzyme</fullName>
    </submittedName>
</protein>
<dbReference type="InterPro" id="IPR015424">
    <property type="entry name" value="PyrdxlP-dep_Trfase"/>
</dbReference>
<dbReference type="PIRSF" id="PIRSF000390">
    <property type="entry name" value="PLP_StrS"/>
    <property type="match status" value="1"/>
</dbReference>
<dbReference type="RefSeq" id="WP_251840487.1">
    <property type="nucleotide sequence ID" value="NZ_JACSPO010000010.1"/>
</dbReference>
<dbReference type="Proteomes" id="UP000661894">
    <property type="component" value="Unassembled WGS sequence"/>
</dbReference>
<feature type="region of interest" description="Disordered" evidence="3">
    <location>
        <begin position="384"/>
        <end position="405"/>
    </location>
</feature>
<evidence type="ECO:0000256" key="3">
    <source>
        <dbReference type="SAM" id="MobiDB-lite"/>
    </source>
</evidence>
<dbReference type="PANTHER" id="PTHR30244">
    <property type="entry name" value="TRANSAMINASE"/>
    <property type="match status" value="1"/>
</dbReference>
<keyword evidence="4" id="KW-0032">Aminotransferase</keyword>
<dbReference type="Gene3D" id="3.40.640.10">
    <property type="entry name" value="Type I PLP-dependent aspartate aminotransferase-like (Major domain)"/>
    <property type="match status" value="1"/>
</dbReference>
<evidence type="ECO:0000313" key="5">
    <source>
        <dbReference type="Proteomes" id="UP000661894"/>
    </source>
</evidence>
<proteinExistence type="inferred from homology"/>
<name>A0ABR8Z6G0_9MICO</name>
<keyword evidence="5" id="KW-1185">Reference proteome</keyword>
<accession>A0ABR8Z6G0</accession>
<organism evidence="4 5">
    <name type="scientific">Oceanitalea stevensii</name>
    <dbReference type="NCBI Taxonomy" id="2763072"/>
    <lineage>
        <taxon>Bacteria</taxon>
        <taxon>Bacillati</taxon>
        <taxon>Actinomycetota</taxon>
        <taxon>Actinomycetes</taxon>
        <taxon>Micrococcales</taxon>
        <taxon>Bogoriellaceae</taxon>
        <taxon>Georgenia</taxon>
    </lineage>
</organism>
<comment type="caution">
    <text evidence="4">The sequence shown here is derived from an EMBL/GenBank/DDBJ whole genome shotgun (WGS) entry which is preliminary data.</text>
</comment>
<sequence>MNDRILLSPPDTGPAEEEAVLRALRGGWVAPLGPEVDAFEEEIAAYTGRKHAVALSSGTAALHLGLLNFGVGPGDVVVTATMTFAATANAIIYTGAEPVFVDCDETGNIDVDLLDEAVSDLQAQGRRIAAIVPVDLLGKVANYERITEIAGRAGAPVLSDAAESLGAWRNGRPAGSFGDASILSFNGNKVMTTSGGGMLLTDDADVATRTRYLATQARQPVLHYEHTEVGYNYRLSNILAAIGRAQLGRLDDMIERRRHTRLRYREMVAALPGVQMFGAPDGSDGGPTRDNYWLTSVLIDPDAAGWSASTLAARLNEGGIEARPLWKPMHLQPVYEGRRSYSNGTSERLHSSGLSLPSGSVMTAAQLDHVIQTIQEVTEALHRATPDVSAPLSATAPPTSSPDTR</sequence>
<dbReference type="SUPFAM" id="SSF53383">
    <property type="entry name" value="PLP-dependent transferases"/>
    <property type="match status" value="1"/>
</dbReference>
<comment type="similarity">
    <text evidence="2">Belongs to the DegT/DnrJ/EryC1 family.</text>
</comment>
<dbReference type="PANTHER" id="PTHR30244:SF34">
    <property type="entry name" value="DTDP-4-AMINO-4,6-DIDEOXYGALACTOSE TRANSAMINASE"/>
    <property type="match status" value="1"/>
</dbReference>
<comment type="cofactor">
    <cofactor evidence="1">
        <name>pyridoxal 5'-phosphate</name>
        <dbReference type="ChEBI" id="CHEBI:597326"/>
    </cofactor>
</comment>
<feature type="compositionally biased region" description="Low complexity" evidence="3">
    <location>
        <begin position="389"/>
        <end position="405"/>
    </location>
</feature>
<dbReference type="InterPro" id="IPR000653">
    <property type="entry name" value="DegT/StrS_aminotransferase"/>
</dbReference>
<dbReference type="InterPro" id="IPR015422">
    <property type="entry name" value="PyrdxlP-dep_Trfase_small"/>
</dbReference>
<keyword evidence="2" id="KW-0663">Pyridoxal phosphate</keyword>
<dbReference type="InterPro" id="IPR015421">
    <property type="entry name" value="PyrdxlP-dep_Trfase_major"/>
</dbReference>
<evidence type="ECO:0000256" key="1">
    <source>
        <dbReference type="ARBA" id="ARBA00001933"/>
    </source>
</evidence>
<evidence type="ECO:0000256" key="2">
    <source>
        <dbReference type="RuleBase" id="RU004508"/>
    </source>
</evidence>
<dbReference type="Gene3D" id="3.90.1150.10">
    <property type="entry name" value="Aspartate Aminotransferase, domain 1"/>
    <property type="match status" value="1"/>
</dbReference>
<dbReference type="CDD" id="cd00616">
    <property type="entry name" value="AHBA_syn"/>
    <property type="match status" value="1"/>
</dbReference>
<gene>
    <name evidence="4" type="ORF">H9624_13775</name>
</gene>
<keyword evidence="4" id="KW-0808">Transferase</keyword>
<dbReference type="EMBL" id="JACSPO010000010">
    <property type="protein sequence ID" value="MBD8063389.1"/>
    <property type="molecule type" value="Genomic_DNA"/>
</dbReference>